<dbReference type="STRING" id="1713.GCA_000718325_01212"/>
<gene>
    <name evidence="2" type="ORF">EQW73_02235</name>
    <name evidence="3" type="ORF">EQW78_03520</name>
</gene>
<dbReference type="PANTHER" id="PTHR33840">
    <property type="match status" value="1"/>
</dbReference>
<dbReference type="OrthoDB" id="4378831at2"/>
<sequence>MKRLVLCCDGTWNSPVRASVSNIEKIARSVHTGIGPDGVQQMVFSVEGVGARGYRVDALLGGAFGYGLSRNVVAGYRDLALNYEPDDEVYAFGFSRGAYTARSVVGMIASVGLLMADALADRGSGNLLAQAEALYRDHSPGRRARVSAYRERYCYPQVPITFLGVFDTVGALGVPGVTRRRSRFHDVRLSGAVQCARQALAIDERRLTFEPCLWDVRADDDRPGGVKQVWFPGAHSDVGGGTVSSGLSDVALLWMMGQAAACGLTFCPDRVLAQLGDEPELVGRFTPPVPYRVLNTVKRWKHRPRFKGTRRLLAGVPLADGYVDDVLLSDLALALSADPASDYARHARNIAWWMEATGGDVAVEAVPTLTDAPRRLVLT</sequence>
<name>A0A4Q1KZL2_9CELL</name>
<evidence type="ECO:0000313" key="3">
    <source>
        <dbReference type="EMBL" id="RXR35873.1"/>
    </source>
</evidence>
<evidence type="ECO:0000259" key="1">
    <source>
        <dbReference type="Pfam" id="PF09994"/>
    </source>
</evidence>
<comment type="caution">
    <text evidence="3">The sequence shown here is derived from an EMBL/GenBank/DDBJ whole genome shotgun (WGS) entry which is preliminary data.</text>
</comment>
<reference evidence="4 5" key="1">
    <citation type="submission" date="2019-01" db="EMBL/GenBank/DDBJ databases">
        <title>Oerskovia turbata Genome sequencing and assembly.</title>
        <authorList>
            <person name="Dou T."/>
        </authorList>
    </citation>
    <scope>NUCLEOTIDE SEQUENCE [LARGE SCALE GENOMIC DNA]</scope>
    <source>
        <strain evidence="3 4">JCM12123</strain>
        <strain evidence="2 5">JCM3160</strain>
    </source>
</reference>
<dbReference type="AlphaFoldDB" id="A0A4Q1KZL2"/>
<dbReference type="EMBL" id="SDJQ01000006">
    <property type="protein sequence ID" value="RXR35873.1"/>
    <property type="molecule type" value="Genomic_DNA"/>
</dbReference>
<dbReference type="InterPro" id="IPR018712">
    <property type="entry name" value="Tle1-like_cat"/>
</dbReference>
<evidence type="ECO:0000313" key="2">
    <source>
        <dbReference type="EMBL" id="RXR28118.1"/>
    </source>
</evidence>
<protein>
    <submittedName>
        <fullName evidence="3">DUF2235 domain-containing protein</fullName>
    </submittedName>
</protein>
<proteinExistence type="predicted"/>
<dbReference type="Pfam" id="PF09994">
    <property type="entry name" value="T6SS_Tle1-like_cat"/>
    <property type="match status" value="1"/>
</dbReference>
<dbReference type="RefSeq" id="WP_036571232.1">
    <property type="nucleotide sequence ID" value="NZ_JOFV01000005.1"/>
</dbReference>
<dbReference type="EMBL" id="SDJR01000001">
    <property type="protein sequence ID" value="RXR28118.1"/>
    <property type="molecule type" value="Genomic_DNA"/>
</dbReference>
<keyword evidence="5" id="KW-1185">Reference proteome</keyword>
<evidence type="ECO:0000313" key="4">
    <source>
        <dbReference type="Proteomes" id="UP000289805"/>
    </source>
</evidence>
<dbReference type="PANTHER" id="PTHR33840:SF1">
    <property type="entry name" value="TLE1 PHOSPHOLIPASE DOMAIN-CONTAINING PROTEIN"/>
    <property type="match status" value="1"/>
</dbReference>
<evidence type="ECO:0000313" key="5">
    <source>
        <dbReference type="Proteomes" id="UP000290517"/>
    </source>
</evidence>
<feature type="domain" description="T6SS Phospholipase effector Tle1-like catalytic" evidence="1">
    <location>
        <begin position="2"/>
        <end position="257"/>
    </location>
</feature>
<dbReference type="Proteomes" id="UP000290517">
    <property type="component" value="Unassembled WGS sequence"/>
</dbReference>
<accession>A0A4Q1KZL2</accession>
<organism evidence="3 4">
    <name type="scientific">Oerskovia turbata</name>
    <dbReference type="NCBI Taxonomy" id="1713"/>
    <lineage>
        <taxon>Bacteria</taxon>
        <taxon>Bacillati</taxon>
        <taxon>Actinomycetota</taxon>
        <taxon>Actinomycetes</taxon>
        <taxon>Micrococcales</taxon>
        <taxon>Cellulomonadaceae</taxon>
        <taxon>Oerskovia</taxon>
    </lineage>
</organism>
<dbReference type="Proteomes" id="UP000289805">
    <property type="component" value="Unassembled WGS sequence"/>
</dbReference>